<evidence type="ECO:0000313" key="1">
    <source>
        <dbReference type="EMBL" id="GFY43823.1"/>
    </source>
</evidence>
<feature type="non-terminal residue" evidence="1">
    <location>
        <position position="68"/>
    </location>
</feature>
<proteinExistence type="predicted"/>
<keyword evidence="2" id="KW-1185">Reference proteome</keyword>
<gene>
    <name evidence="1" type="primary">NCL1_37714</name>
    <name evidence="1" type="ORF">TNIN_40781</name>
</gene>
<protein>
    <submittedName>
        <fullName evidence="1">Zinc finger protein</fullName>
    </submittedName>
</protein>
<dbReference type="AlphaFoldDB" id="A0A8X6WYU8"/>
<reference evidence="1" key="1">
    <citation type="submission" date="2020-08" db="EMBL/GenBank/DDBJ databases">
        <title>Multicomponent nature underlies the extraordinary mechanical properties of spider dragline silk.</title>
        <authorList>
            <person name="Kono N."/>
            <person name="Nakamura H."/>
            <person name="Mori M."/>
            <person name="Yoshida Y."/>
            <person name="Ohtoshi R."/>
            <person name="Malay A.D."/>
            <person name="Moran D.A.P."/>
            <person name="Tomita M."/>
            <person name="Numata K."/>
            <person name="Arakawa K."/>
        </authorList>
    </citation>
    <scope>NUCLEOTIDE SEQUENCE</scope>
</reference>
<organism evidence="1 2">
    <name type="scientific">Trichonephila inaurata madagascariensis</name>
    <dbReference type="NCBI Taxonomy" id="2747483"/>
    <lineage>
        <taxon>Eukaryota</taxon>
        <taxon>Metazoa</taxon>
        <taxon>Ecdysozoa</taxon>
        <taxon>Arthropoda</taxon>
        <taxon>Chelicerata</taxon>
        <taxon>Arachnida</taxon>
        <taxon>Araneae</taxon>
        <taxon>Araneomorphae</taxon>
        <taxon>Entelegynae</taxon>
        <taxon>Araneoidea</taxon>
        <taxon>Nephilidae</taxon>
        <taxon>Trichonephila</taxon>
        <taxon>Trichonephila inaurata</taxon>
    </lineage>
</organism>
<evidence type="ECO:0000313" key="2">
    <source>
        <dbReference type="Proteomes" id="UP000886998"/>
    </source>
</evidence>
<sequence length="68" mass="7554">YVTNDEWSNDGLAIKQEDMIEGEEVIVGSEVDNEVIIPDQMDDSHLDAVHFEIGSSIDIDSEQMGETV</sequence>
<comment type="caution">
    <text evidence="1">The sequence shown here is derived from an EMBL/GenBank/DDBJ whole genome shotgun (WGS) entry which is preliminary data.</text>
</comment>
<name>A0A8X6WYU8_9ARAC</name>
<dbReference type="EMBL" id="BMAV01003896">
    <property type="protein sequence ID" value="GFY43823.1"/>
    <property type="molecule type" value="Genomic_DNA"/>
</dbReference>
<accession>A0A8X6WYU8</accession>
<dbReference type="Proteomes" id="UP000886998">
    <property type="component" value="Unassembled WGS sequence"/>
</dbReference>